<dbReference type="Gene3D" id="3.40.50.720">
    <property type="entry name" value="NAD(P)-binding Rossmann-like Domain"/>
    <property type="match status" value="1"/>
</dbReference>
<comment type="caution">
    <text evidence="3">The sequence shown here is derived from an EMBL/GenBank/DDBJ whole genome shotgun (WGS) entry which is preliminary data.</text>
</comment>
<dbReference type="EMBL" id="QUOU01000001">
    <property type="protein sequence ID" value="REL26944.1"/>
    <property type="molecule type" value="Genomic_DNA"/>
</dbReference>
<dbReference type="PRINTS" id="PR00081">
    <property type="entry name" value="GDHRDH"/>
</dbReference>
<accession>A0A3E0TR05</accession>
<dbReference type="InterPro" id="IPR020904">
    <property type="entry name" value="Sc_DH/Rdtase_CS"/>
</dbReference>
<dbReference type="SUPFAM" id="SSF51735">
    <property type="entry name" value="NAD(P)-binding Rossmann-fold domains"/>
    <property type="match status" value="1"/>
</dbReference>
<dbReference type="Pfam" id="PF13561">
    <property type="entry name" value="adh_short_C2"/>
    <property type="match status" value="1"/>
</dbReference>
<organism evidence="3 4">
    <name type="scientific">Thalassotalea euphylliae</name>
    <dbReference type="NCBI Taxonomy" id="1655234"/>
    <lineage>
        <taxon>Bacteria</taxon>
        <taxon>Pseudomonadati</taxon>
        <taxon>Pseudomonadota</taxon>
        <taxon>Gammaproteobacteria</taxon>
        <taxon>Alteromonadales</taxon>
        <taxon>Colwelliaceae</taxon>
        <taxon>Thalassotalea</taxon>
    </lineage>
</organism>
<dbReference type="CDD" id="cd05233">
    <property type="entry name" value="SDR_c"/>
    <property type="match status" value="1"/>
</dbReference>
<dbReference type="InterPro" id="IPR002347">
    <property type="entry name" value="SDR_fam"/>
</dbReference>
<dbReference type="NCBIfam" id="NF005559">
    <property type="entry name" value="PRK07231.1"/>
    <property type="match status" value="1"/>
</dbReference>
<evidence type="ECO:0000313" key="4">
    <source>
        <dbReference type="Proteomes" id="UP000256478"/>
    </source>
</evidence>
<gene>
    <name evidence="3" type="ORF">DXX93_10425</name>
</gene>
<dbReference type="GO" id="GO:0016491">
    <property type="term" value="F:oxidoreductase activity"/>
    <property type="evidence" value="ECO:0007669"/>
    <property type="project" value="UniProtKB-KW"/>
</dbReference>
<name>A0A3E0TR05_9GAMM</name>
<sequence>MDAMLDFTGKTVLVTGASQGLGNLLADALASRGANIVIGDIKAAELKTTEQQFIDKGYAVASLAGDVSQDSYCQSLAQLAIDKFGRLDIAVNNAGIAPAVAPLHQTDEETMDKQFAVNVKGVQFGMKHQIPLMLNQGGGVVLNVSSLAGLGGAPGVASYAAAKHAVIGLTKTAAVEYGRFGIRVNAACPFFTLTNMVTDMSDDDDRKKMARGAPMKRLAEPQEVVATMLLMLSPANTYMTGQTIAIDGGVTAM</sequence>
<dbReference type="FunFam" id="3.40.50.720:FF:000084">
    <property type="entry name" value="Short-chain dehydrogenase reductase"/>
    <property type="match status" value="1"/>
</dbReference>
<evidence type="ECO:0000256" key="2">
    <source>
        <dbReference type="ARBA" id="ARBA00023002"/>
    </source>
</evidence>
<dbReference type="AlphaFoldDB" id="A0A3E0TR05"/>
<comment type="similarity">
    <text evidence="1">Belongs to the short-chain dehydrogenases/reductases (SDR) family.</text>
</comment>
<proteinExistence type="inferred from homology"/>
<dbReference type="InterPro" id="IPR036291">
    <property type="entry name" value="NAD(P)-bd_dom_sf"/>
</dbReference>
<dbReference type="PROSITE" id="PS00061">
    <property type="entry name" value="ADH_SHORT"/>
    <property type="match status" value="1"/>
</dbReference>
<evidence type="ECO:0000313" key="3">
    <source>
        <dbReference type="EMBL" id="REL26944.1"/>
    </source>
</evidence>
<evidence type="ECO:0000256" key="1">
    <source>
        <dbReference type="ARBA" id="ARBA00006484"/>
    </source>
</evidence>
<dbReference type="PANTHER" id="PTHR24321">
    <property type="entry name" value="DEHYDROGENASES, SHORT CHAIN"/>
    <property type="match status" value="1"/>
</dbReference>
<dbReference type="PANTHER" id="PTHR24321:SF8">
    <property type="entry name" value="ESTRADIOL 17-BETA-DEHYDROGENASE 8-RELATED"/>
    <property type="match status" value="1"/>
</dbReference>
<protein>
    <submittedName>
        <fullName evidence="3">SDR family oxidoreductase</fullName>
    </submittedName>
</protein>
<keyword evidence="2" id="KW-0560">Oxidoreductase</keyword>
<dbReference type="RefSeq" id="WP_116008045.1">
    <property type="nucleotide sequence ID" value="NZ_QUOU01000001.1"/>
</dbReference>
<reference evidence="3 4" key="1">
    <citation type="submission" date="2018-08" db="EMBL/GenBank/DDBJ databases">
        <title>Thalassotalea euphylliae genome.</title>
        <authorList>
            <person name="Summers S."/>
            <person name="Rice S.A."/>
            <person name="Freckelton M.L."/>
            <person name="Nedved B.T."/>
            <person name="Hadfield M.G."/>
        </authorList>
    </citation>
    <scope>NUCLEOTIDE SEQUENCE [LARGE SCALE GENOMIC DNA]</scope>
    <source>
        <strain evidence="3 4">H1</strain>
    </source>
</reference>
<dbReference type="PRINTS" id="PR00080">
    <property type="entry name" value="SDRFAMILY"/>
</dbReference>
<dbReference type="Proteomes" id="UP000256478">
    <property type="component" value="Unassembled WGS sequence"/>
</dbReference>
<dbReference type="OrthoDB" id="9787298at2"/>